<feature type="transmembrane region" description="Helical" evidence="1">
    <location>
        <begin position="378"/>
        <end position="397"/>
    </location>
</feature>
<feature type="transmembrane region" description="Helical" evidence="1">
    <location>
        <begin position="250"/>
        <end position="270"/>
    </location>
</feature>
<evidence type="ECO:0000256" key="1">
    <source>
        <dbReference type="SAM" id="Phobius"/>
    </source>
</evidence>
<dbReference type="Pfam" id="PF13194">
    <property type="entry name" value="DUF4010"/>
    <property type="match status" value="1"/>
</dbReference>
<name>A0A7X6I6B5_9BURK</name>
<organism evidence="4 5">
    <name type="scientific">Ramlibacter lithotrophicus</name>
    <dbReference type="NCBI Taxonomy" id="2606681"/>
    <lineage>
        <taxon>Bacteria</taxon>
        <taxon>Pseudomonadati</taxon>
        <taxon>Pseudomonadota</taxon>
        <taxon>Betaproteobacteria</taxon>
        <taxon>Burkholderiales</taxon>
        <taxon>Comamonadaceae</taxon>
        <taxon>Ramlibacter</taxon>
    </lineage>
</organism>
<dbReference type="InterPro" id="IPR025105">
    <property type="entry name" value="DUF4010"/>
</dbReference>
<keyword evidence="1" id="KW-0812">Transmembrane</keyword>
<reference evidence="4 5" key="1">
    <citation type="journal article" date="2020" name="Nature">
        <title>Bacterial chemolithoautotrophy via manganese oxidation.</title>
        <authorList>
            <person name="Yu H."/>
            <person name="Leadbetter J.R."/>
        </authorList>
    </citation>
    <scope>NUCLEOTIDE SEQUENCE [LARGE SCALE GENOMIC DNA]</scope>
    <source>
        <strain evidence="4 5">RBP-1</strain>
    </source>
</reference>
<evidence type="ECO:0000313" key="5">
    <source>
        <dbReference type="Proteomes" id="UP000521868"/>
    </source>
</evidence>
<protein>
    <submittedName>
        <fullName evidence="4">MgtC/SapB family protein</fullName>
    </submittedName>
</protein>
<evidence type="ECO:0000259" key="3">
    <source>
        <dbReference type="Pfam" id="PF13194"/>
    </source>
</evidence>
<feature type="transmembrane region" description="Helical" evidence="1">
    <location>
        <begin position="350"/>
        <end position="372"/>
    </location>
</feature>
<dbReference type="EMBL" id="VTOX01000002">
    <property type="protein sequence ID" value="NKE66070.1"/>
    <property type="molecule type" value="Genomic_DNA"/>
</dbReference>
<comment type="caution">
    <text evidence="4">The sequence shown here is derived from an EMBL/GenBank/DDBJ whole genome shotgun (WGS) entry which is preliminary data.</text>
</comment>
<dbReference type="Proteomes" id="UP000521868">
    <property type="component" value="Unassembled WGS sequence"/>
</dbReference>
<dbReference type="PANTHER" id="PTHR39084">
    <property type="entry name" value="MEMBRANE PROTEIN-RELATED"/>
    <property type="match status" value="1"/>
</dbReference>
<keyword evidence="1" id="KW-1133">Transmembrane helix</keyword>
<dbReference type="InterPro" id="IPR049177">
    <property type="entry name" value="MgtC_SapB_SrpB_YhiD_N"/>
</dbReference>
<accession>A0A7X6I6B5</accession>
<feature type="transmembrane region" description="Helical" evidence="1">
    <location>
        <begin position="321"/>
        <end position="338"/>
    </location>
</feature>
<feature type="domain" description="MgtC/SapB/SrpB/YhiD N-terminal" evidence="2">
    <location>
        <begin position="26"/>
        <end position="149"/>
    </location>
</feature>
<keyword evidence="5" id="KW-1185">Reference proteome</keyword>
<feature type="transmembrane region" description="Helical" evidence="1">
    <location>
        <begin position="77"/>
        <end position="94"/>
    </location>
</feature>
<feature type="transmembrane region" description="Helical" evidence="1">
    <location>
        <begin position="101"/>
        <end position="121"/>
    </location>
</feature>
<gene>
    <name evidence="4" type="ORF">RAMLITH_09580</name>
</gene>
<feature type="domain" description="DUF4010" evidence="3">
    <location>
        <begin position="197"/>
        <end position="405"/>
    </location>
</feature>
<sequence>MAVRQSSNRPLPTVPESELNATVPALAAALAVGLVVGLERGWRNRELPEGGRVAGLRTFALIGLLGGALAVPGLPDLWAGVGLAGVALLFAVSWQPSASAAGSLSITTAIAALATFALGALAARGHAVVALAAAVVVALLLDLKEELHGWLRLMQPEELNAVLQLGVLSAVILPLLPDEGYGPYNAINPFKLWLAVILVAALSLLGRVASRLRGEQQGLLWVGLLGGLASSTAASLSLSRVARTEPRLGLPASAAIVAASGVMFLRMAVVISALEPALAPRLGGYLVVLGITTFGAAALLWRRRDRGDDATVPAQARLFDLGTAVGFGVALGVIAVLVRAGKEGLGDAGIFAVAFLSGLADVDAIVISAVQMHAQEELGAAATATAILLAALANMVVKGGMAWTIAGRGVGRRVAAAFGAVACVGVAAAALASLIAR</sequence>
<feature type="transmembrane region" description="Helical" evidence="1">
    <location>
        <begin position="282"/>
        <end position="301"/>
    </location>
</feature>
<evidence type="ECO:0000313" key="4">
    <source>
        <dbReference type="EMBL" id="NKE66070.1"/>
    </source>
</evidence>
<feature type="transmembrane region" description="Helical" evidence="1">
    <location>
        <begin position="417"/>
        <end position="436"/>
    </location>
</feature>
<dbReference type="AlphaFoldDB" id="A0A7X6I6B5"/>
<feature type="transmembrane region" description="Helical" evidence="1">
    <location>
        <begin position="189"/>
        <end position="206"/>
    </location>
</feature>
<keyword evidence="1" id="KW-0472">Membrane</keyword>
<dbReference type="Pfam" id="PF02308">
    <property type="entry name" value="MgtC"/>
    <property type="match status" value="1"/>
</dbReference>
<evidence type="ECO:0000259" key="2">
    <source>
        <dbReference type="Pfam" id="PF02308"/>
    </source>
</evidence>
<feature type="transmembrane region" description="Helical" evidence="1">
    <location>
        <begin position="54"/>
        <end position="71"/>
    </location>
</feature>
<feature type="transmembrane region" description="Helical" evidence="1">
    <location>
        <begin position="218"/>
        <end position="238"/>
    </location>
</feature>
<dbReference type="PANTHER" id="PTHR39084:SF1">
    <property type="entry name" value="DUF4010 DOMAIN-CONTAINING PROTEIN"/>
    <property type="match status" value="1"/>
</dbReference>
<proteinExistence type="predicted"/>